<keyword evidence="2" id="KW-1185">Reference proteome</keyword>
<organism evidence="1 2">
    <name type="scientific">Hassallia byssoidea VB512170</name>
    <dbReference type="NCBI Taxonomy" id="1304833"/>
    <lineage>
        <taxon>Bacteria</taxon>
        <taxon>Bacillati</taxon>
        <taxon>Cyanobacteriota</taxon>
        <taxon>Cyanophyceae</taxon>
        <taxon>Nostocales</taxon>
        <taxon>Tolypothrichaceae</taxon>
        <taxon>Hassallia</taxon>
    </lineage>
</organism>
<dbReference type="AlphaFoldDB" id="A0A846HEZ0"/>
<name>A0A846HEZ0_9CYAN</name>
<accession>A0A846HEZ0</accession>
<dbReference type="EMBL" id="JTCM02000087">
    <property type="protein sequence ID" value="NEU75915.1"/>
    <property type="molecule type" value="Genomic_DNA"/>
</dbReference>
<reference evidence="1 2" key="1">
    <citation type="journal article" date="2015" name="Genome Announc.">
        <title>Draft Genome Sequence of Cyanobacterium Hassallia byssoidea Strain VB512170, Isolated from Monuments in India.</title>
        <authorList>
            <person name="Singh D."/>
            <person name="Chandrababunaidu M.M."/>
            <person name="Panda A."/>
            <person name="Sen D."/>
            <person name="Bhattacharyya S."/>
            <person name="Adhikary S.P."/>
            <person name="Tripathy S."/>
        </authorList>
    </citation>
    <scope>NUCLEOTIDE SEQUENCE [LARGE SCALE GENOMIC DNA]</scope>
    <source>
        <strain evidence="1 2">VB512170</strain>
    </source>
</reference>
<dbReference type="Proteomes" id="UP000031549">
    <property type="component" value="Unassembled WGS sequence"/>
</dbReference>
<evidence type="ECO:0000313" key="2">
    <source>
        <dbReference type="Proteomes" id="UP000031549"/>
    </source>
</evidence>
<comment type="caution">
    <text evidence="1">The sequence shown here is derived from an EMBL/GenBank/DDBJ whole genome shotgun (WGS) entry which is preliminary data.</text>
</comment>
<protein>
    <submittedName>
        <fullName evidence="1">Uncharacterized protein</fullName>
    </submittedName>
</protein>
<dbReference type="RefSeq" id="WP_039752721.1">
    <property type="nucleotide sequence ID" value="NZ_JTCM02000087.1"/>
</dbReference>
<sequence>MKTIETIATVTADGKITLQLPADIPAGEHQVVVIIDEKSLLKKEEKKEKRPPLDFPVHNCGLIPENLSLRREDMYDDWGR</sequence>
<evidence type="ECO:0000313" key="1">
    <source>
        <dbReference type="EMBL" id="NEU75915.1"/>
    </source>
</evidence>
<proteinExistence type="predicted"/>
<gene>
    <name evidence="1" type="ORF">PI95_025985</name>
</gene>